<evidence type="ECO:0000313" key="2">
    <source>
        <dbReference type="Proteomes" id="UP000024635"/>
    </source>
</evidence>
<gene>
    <name evidence="1" type="primary">Acey_s0116.g564</name>
    <name evidence="1" type="ORF">Y032_0116g564</name>
</gene>
<dbReference type="Proteomes" id="UP000024635">
    <property type="component" value="Unassembled WGS sequence"/>
</dbReference>
<sequence>MVGANALPNCHYVSVSVDSFEGLCVHPFQFGVGELKNSTCEVIYEVESTDRIAALDYCELSSPHEVRDVVEGFPTKCIFALFYHKSPDFIWVGNDRPGILGRVIMEKDESDDDSETRPIKIKMSHGALDYLKRGTAFYGKPTDVHPFLCSRAAQPFEYTVDEMEGVCSTLGFECLHAKDRNGDIRPFVKFPYQHAVRGGKFSPVFDELHDSCKVSRSRSSDHLL</sequence>
<name>A0A016TCE4_9BILA</name>
<reference evidence="2" key="1">
    <citation type="journal article" date="2015" name="Nat. Genet.">
        <title>The genome and transcriptome of the zoonotic hookworm Ancylostoma ceylanicum identify infection-specific gene families.</title>
        <authorList>
            <person name="Schwarz E.M."/>
            <person name="Hu Y."/>
            <person name="Antoshechkin I."/>
            <person name="Miller M.M."/>
            <person name="Sternberg P.W."/>
            <person name="Aroian R.V."/>
        </authorList>
    </citation>
    <scope>NUCLEOTIDE SEQUENCE</scope>
    <source>
        <strain evidence="2">HY135</strain>
    </source>
</reference>
<dbReference type="AlphaFoldDB" id="A0A016TCE4"/>
<protein>
    <submittedName>
        <fullName evidence="1">Uncharacterized protein</fullName>
    </submittedName>
</protein>
<proteinExistence type="predicted"/>
<comment type="caution">
    <text evidence="1">The sequence shown here is derived from an EMBL/GenBank/DDBJ whole genome shotgun (WGS) entry which is preliminary data.</text>
</comment>
<dbReference type="OrthoDB" id="5891833at2759"/>
<dbReference type="EMBL" id="JARK01001452">
    <property type="protein sequence ID" value="EYC00328.1"/>
    <property type="molecule type" value="Genomic_DNA"/>
</dbReference>
<accession>A0A016TCE4</accession>
<evidence type="ECO:0000313" key="1">
    <source>
        <dbReference type="EMBL" id="EYC00328.1"/>
    </source>
</evidence>
<organism evidence="1 2">
    <name type="scientific">Ancylostoma ceylanicum</name>
    <dbReference type="NCBI Taxonomy" id="53326"/>
    <lineage>
        <taxon>Eukaryota</taxon>
        <taxon>Metazoa</taxon>
        <taxon>Ecdysozoa</taxon>
        <taxon>Nematoda</taxon>
        <taxon>Chromadorea</taxon>
        <taxon>Rhabditida</taxon>
        <taxon>Rhabditina</taxon>
        <taxon>Rhabditomorpha</taxon>
        <taxon>Strongyloidea</taxon>
        <taxon>Ancylostomatidae</taxon>
        <taxon>Ancylostomatinae</taxon>
        <taxon>Ancylostoma</taxon>
    </lineage>
</organism>
<keyword evidence="2" id="KW-1185">Reference proteome</keyword>